<dbReference type="AlphaFoldDB" id="A0A3S2Y4N7"/>
<organism evidence="2 3">
    <name type="scientific">Hwanghaeella grinnelliae</name>
    <dbReference type="NCBI Taxonomy" id="2500179"/>
    <lineage>
        <taxon>Bacteria</taxon>
        <taxon>Pseudomonadati</taxon>
        <taxon>Pseudomonadota</taxon>
        <taxon>Alphaproteobacteria</taxon>
        <taxon>Rhodospirillales</taxon>
        <taxon>Rhodospirillaceae</taxon>
        <taxon>Hwanghaeella</taxon>
    </lineage>
</organism>
<dbReference type="PANTHER" id="PTHR43194">
    <property type="entry name" value="HYDROLASE ALPHA/BETA FOLD FAMILY"/>
    <property type="match status" value="1"/>
</dbReference>
<proteinExistence type="predicted"/>
<reference evidence="3" key="1">
    <citation type="submission" date="2019-01" db="EMBL/GenBank/DDBJ databases">
        <title>Gri0909 isolated from a small marine red alga.</title>
        <authorList>
            <person name="Kim J."/>
            <person name="Jeong S.E."/>
            <person name="Jeon C.O."/>
        </authorList>
    </citation>
    <scope>NUCLEOTIDE SEQUENCE [LARGE SCALE GENOMIC DNA]</scope>
    <source>
        <strain evidence="3">Gri0909</strain>
    </source>
</reference>
<dbReference type="PANTHER" id="PTHR43194:SF2">
    <property type="entry name" value="PEROXISOMAL MEMBRANE PROTEIN LPX1"/>
    <property type="match status" value="1"/>
</dbReference>
<sequence>MPDTDPPGDAPGKTILDEREEELSLLQIDEKNALYYEYDPPSGAGGKTFVFINPITGDCSLWQGLIGPALRKAGHGTLVYNFRGQAKSSFDPAIALDDKLITADLMRVIAELKIDAPIVVGLSIGGLYAIRAHAQGLKPSGIVLVNTLRKMSPRIDWMNRMCVRLMQQGGPTLLRDVASHVITSEAMHAAMIDDIFDNPSAYEGLAEDAGFMNLVTHMADTSWEMDLTGLDLPVLVTTGYQDRVFYNPADVDALFAELPQGLRLDIPQAGHMIPAERPKEFILALMGFADIL</sequence>
<evidence type="ECO:0000313" key="2">
    <source>
        <dbReference type="EMBL" id="RVU38451.1"/>
    </source>
</evidence>
<dbReference type="Gene3D" id="3.40.50.1820">
    <property type="entry name" value="alpha/beta hydrolase"/>
    <property type="match status" value="1"/>
</dbReference>
<dbReference type="InterPro" id="IPR000073">
    <property type="entry name" value="AB_hydrolase_1"/>
</dbReference>
<dbReference type="SUPFAM" id="SSF53474">
    <property type="entry name" value="alpha/beta-Hydrolases"/>
    <property type="match status" value="1"/>
</dbReference>
<gene>
    <name evidence="2" type="ORF">EOI86_03975</name>
</gene>
<dbReference type="InterPro" id="IPR050228">
    <property type="entry name" value="Carboxylesterase_BioH"/>
</dbReference>
<keyword evidence="2" id="KW-0378">Hydrolase</keyword>
<comment type="caution">
    <text evidence="2">The sequence shown here is derived from an EMBL/GenBank/DDBJ whole genome shotgun (WGS) entry which is preliminary data.</text>
</comment>
<evidence type="ECO:0000259" key="1">
    <source>
        <dbReference type="Pfam" id="PF12697"/>
    </source>
</evidence>
<dbReference type="Proteomes" id="UP000287447">
    <property type="component" value="Unassembled WGS sequence"/>
</dbReference>
<dbReference type="Pfam" id="PF12697">
    <property type="entry name" value="Abhydrolase_6"/>
    <property type="match status" value="1"/>
</dbReference>
<name>A0A3S2Y4N7_9PROT</name>
<dbReference type="GO" id="GO:0016787">
    <property type="term" value="F:hydrolase activity"/>
    <property type="evidence" value="ECO:0007669"/>
    <property type="project" value="UniProtKB-KW"/>
</dbReference>
<feature type="domain" description="AB hydrolase-1" evidence="1">
    <location>
        <begin position="50"/>
        <end position="282"/>
    </location>
</feature>
<dbReference type="InterPro" id="IPR029058">
    <property type="entry name" value="AB_hydrolase_fold"/>
</dbReference>
<evidence type="ECO:0000313" key="3">
    <source>
        <dbReference type="Proteomes" id="UP000287447"/>
    </source>
</evidence>
<keyword evidence="3" id="KW-1185">Reference proteome</keyword>
<dbReference type="EMBL" id="SADE01000001">
    <property type="protein sequence ID" value="RVU38451.1"/>
    <property type="molecule type" value="Genomic_DNA"/>
</dbReference>
<accession>A0A3S2Y4N7</accession>
<protein>
    <submittedName>
        <fullName evidence="2">Alpha/beta hydrolase</fullName>
    </submittedName>
</protein>